<evidence type="ECO:0000313" key="2">
    <source>
        <dbReference type="EMBL" id="CAL4211672.1"/>
    </source>
</evidence>
<feature type="non-terminal residue" evidence="2">
    <location>
        <position position="1"/>
    </location>
</feature>
<gene>
    <name evidence="2" type="ORF">MNOR_LOCUS38404</name>
</gene>
<dbReference type="EMBL" id="CAXKWB010086909">
    <property type="protein sequence ID" value="CAL4211672.1"/>
    <property type="molecule type" value="Genomic_DNA"/>
</dbReference>
<proteinExistence type="predicted"/>
<keyword evidence="1" id="KW-0732">Signal</keyword>
<dbReference type="Proteomes" id="UP001497623">
    <property type="component" value="Unassembled WGS sequence"/>
</dbReference>
<protein>
    <recommendedName>
        <fullName evidence="4">Sodefrin-like factor</fullName>
    </recommendedName>
</protein>
<evidence type="ECO:0000313" key="3">
    <source>
        <dbReference type="Proteomes" id="UP001497623"/>
    </source>
</evidence>
<accession>A0AAV2SPP1</accession>
<evidence type="ECO:0000256" key="1">
    <source>
        <dbReference type="SAM" id="SignalP"/>
    </source>
</evidence>
<sequence>SAYHGGSSHRPVRLLLLFSVIGVALNTEATTSTTTKPAHTTNPYGYLKCYDCLGCPSVGENTTTVVEGPYQSCLTIVDNAHTVFRAGSYEEHPDGECVENTESISCWYSEDLCNDQQVDL</sequence>
<reference evidence="2 3" key="1">
    <citation type="submission" date="2024-05" db="EMBL/GenBank/DDBJ databases">
        <authorList>
            <person name="Wallberg A."/>
        </authorList>
    </citation>
    <scope>NUCLEOTIDE SEQUENCE [LARGE SCALE GENOMIC DNA]</scope>
</reference>
<feature type="signal peptide" evidence="1">
    <location>
        <begin position="1"/>
        <end position="29"/>
    </location>
</feature>
<dbReference type="AlphaFoldDB" id="A0AAV2SPP1"/>
<organism evidence="2 3">
    <name type="scientific">Meganyctiphanes norvegica</name>
    <name type="common">Northern krill</name>
    <name type="synonym">Thysanopoda norvegica</name>
    <dbReference type="NCBI Taxonomy" id="48144"/>
    <lineage>
        <taxon>Eukaryota</taxon>
        <taxon>Metazoa</taxon>
        <taxon>Ecdysozoa</taxon>
        <taxon>Arthropoda</taxon>
        <taxon>Crustacea</taxon>
        <taxon>Multicrustacea</taxon>
        <taxon>Malacostraca</taxon>
        <taxon>Eumalacostraca</taxon>
        <taxon>Eucarida</taxon>
        <taxon>Euphausiacea</taxon>
        <taxon>Euphausiidae</taxon>
        <taxon>Meganyctiphanes</taxon>
    </lineage>
</organism>
<feature type="chain" id="PRO_5043449883" description="Sodefrin-like factor" evidence="1">
    <location>
        <begin position="30"/>
        <end position="120"/>
    </location>
</feature>
<keyword evidence="3" id="KW-1185">Reference proteome</keyword>
<name>A0AAV2SPP1_MEGNR</name>
<evidence type="ECO:0008006" key="4">
    <source>
        <dbReference type="Google" id="ProtNLM"/>
    </source>
</evidence>
<comment type="caution">
    <text evidence="2">The sequence shown here is derived from an EMBL/GenBank/DDBJ whole genome shotgun (WGS) entry which is preliminary data.</text>
</comment>